<sequence>MSGPLVGIRVLDIATFLAAPFCGTILADFGAEVFKIENPSGGDSLRRFGSRSDAGDTFMWMSEARNKKSATLDLRTPEGAELFRKLVAQSDVVLENFRPGTLEKWGLGYEALAEINPRLVMLRVSAYGQTGPYSARPGFARIAHAFSGLAYLAGEPGRVPVVPGSTSLADYMSGLFGAIGVLIALRHAEKTGQGQEVDVGLYESMFRVLDELAPDYAAKGVQRERMGADVINIVPHSHYPTADGHYVALACSNDRMWGRLSAAMGRAELAQDPRYQTIPTRDAHRDEINAIVRNWTSALSLSDIVTRCDAEQVPVSKLMSVSDIFEDPQYAARENLQTIEDPRAGPLTLPGSVPRMSRTPPRLRHAGPALGDANEELFQTILGVSEERCRDLRARRII</sequence>
<dbReference type="SUPFAM" id="SSF89796">
    <property type="entry name" value="CoA-transferase family III (CaiB/BaiF)"/>
    <property type="match status" value="1"/>
</dbReference>
<keyword evidence="1 2" id="KW-0808">Transferase</keyword>
<dbReference type="RefSeq" id="WP_205445089.1">
    <property type="nucleotide sequence ID" value="NZ_CP061510.1"/>
</dbReference>
<keyword evidence="3" id="KW-1185">Reference proteome</keyword>
<organism evidence="2 3">
    <name type="scientific">Tsuneonella flava</name>
    <dbReference type="NCBI Taxonomy" id="2055955"/>
    <lineage>
        <taxon>Bacteria</taxon>
        <taxon>Pseudomonadati</taxon>
        <taxon>Pseudomonadota</taxon>
        <taxon>Alphaproteobacteria</taxon>
        <taxon>Sphingomonadales</taxon>
        <taxon>Erythrobacteraceae</taxon>
        <taxon>Tsuneonella</taxon>
    </lineage>
</organism>
<accession>A0ABX7KC08</accession>
<name>A0ABX7KC08_9SPHN</name>
<dbReference type="Proteomes" id="UP000663637">
    <property type="component" value="Chromosome"/>
</dbReference>
<dbReference type="InterPro" id="IPR023606">
    <property type="entry name" value="CoA-Trfase_III_dom_1_sf"/>
</dbReference>
<reference evidence="2 3" key="1">
    <citation type="submission" date="2020-09" db="EMBL/GenBank/DDBJ databases">
        <title>Complete genome sequence of altererythrobacter flavus SS-21NJ, isolated from Dongying oil sludge in Shandong province.</title>
        <authorList>
            <person name="Sun S."/>
            <person name="Zhang Z."/>
        </authorList>
    </citation>
    <scope>NUCLEOTIDE SEQUENCE [LARGE SCALE GENOMIC DNA]</scope>
    <source>
        <strain evidence="2 3">SS-21NJ</strain>
    </source>
</reference>
<evidence type="ECO:0000313" key="2">
    <source>
        <dbReference type="EMBL" id="QSB45801.1"/>
    </source>
</evidence>
<dbReference type="EMBL" id="CP061510">
    <property type="protein sequence ID" value="QSB45801.1"/>
    <property type="molecule type" value="Genomic_DNA"/>
</dbReference>
<dbReference type="InterPro" id="IPR050483">
    <property type="entry name" value="CoA-transferase_III_domain"/>
</dbReference>
<dbReference type="GO" id="GO:0016740">
    <property type="term" value="F:transferase activity"/>
    <property type="evidence" value="ECO:0007669"/>
    <property type="project" value="UniProtKB-KW"/>
</dbReference>
<evidence type="ECO:0000256" key="1">
    <source>
        <dbReference type="ARBA" id="ARBA00022679"/>
    </source>
</evidence>
<proteinExistence type="predicted"/>
<gene>
    <name evidence="2" type="ORF">IDJ81_06850</name>
</gene>
<dbReference type="InterPro" id="IPR003673">
    <property type="entry name" value="CoA-Trfase_fam_III"/>
</dbReference>
<protein>
    <submittedName>
        <fullName evidence="2">CoA transferase</fullName>
    </submittedName>
</protein>
<dbReference type="Gene3D" id="3.30.1540.10">
    <property type="entry name" value="formyl-coa transferase, domain 3"/>
    <property type="match status" value="1"/>
</dbReference>
<dbReference type="InterPro" id="IPR044855">
    <property type="entry name" value="CoA-Trfase_III_dom3_sf"/>
</dbReference>
<dbReference type="Pfam" id="PF02515">
    <property type="entry name" value="CoA_transf_3"/>
    <property type="match status" value="1"/>
</dbReference>
<evidence type="ECO:0000313" key="3">
    <source>
        <dbReference type="Proteomes" id="UP000663637"/>
    </source>
</evidence>
<dbReference type="Gene3D" id="3.40.50.10540">
    <property type="entry name" value="Crotonobetainyl-coa:carnitine coa-transferase, domain 1"/>
    <property type="match status" value="1"/>
</dbReference>
<dbReference type="PANTHER" id="PTHR48207">
    <property type="entry name" value="SUCCINATE--HYDROXYMETHYLGLUTARATE COA-TRANSFERASE"/>
    <property type="match status" value="1"/>
</dbReference>
<dbReference type="PANTHER" id="PTHR48207:SF3">
    <property type="entry name" value="SUCCINATE--HYDROXYMETHYLGLUTARATE COA-TRANSFERASE"/>
    <property type="match status" value="1"/>
</dbReference>